<evidence type="ECO:0000313" key="2">
    <source>
        <dbReference type="Proteomes" id="UP000199406"/>
    </source>
</evidence>
<organism evidence="1 2">
    <name type="scientific">Blastococcus aurantiacus</name>
    <dbReference type="NCBI Taxonomy" id="1550231"/>
    <lineage>
        <taxon>Bacteria</taxon>
        <taxon>Bacillati</taxon>
        <taxon>Actinomycetota</taxon>
        <taxon>Actinomycetes</taxon>
        <taxon>Geodermatophilales</taxon>
        <taxon>Geodermatophilaceae</taxon>
        <taxon>Blastococcus</taxon>
    </lineage>
</organism>
<keyword evidence="2" id="KW-1185">Reference proteome</keyword>
<gene>
    <name evidence="1" type="ORF">SAMN05660662_0103</name>
</gene>
<name>A0A1G7QZZ8_9ACTN</name>
<protein>
    <submittedName>
        <fullName evidence="1">Uncharacterized protein</fullName>
    </submittedName>
</protein>
<sequence length="42" mass="4560">MLKLAGSVPDPEEMRRRAFALAASADRHLVKAAQLDDGAKPR</sequence>
<proteinExistence type="predicted"/>
<dbReference type="AlphaFoldDB" id="A0A1G7QZZ8"/>
<reference evidence="2" key="1">
    <citation type="submission" date="2016-10" db="EMBL/GenBank/DDBJ databases">
        <authorList>
            <person name="Varghese N."/>
            <person name="Submissions S."/>
        </authorList>
    </citation>
    <scope>NUCLEOTIDE SEQUENCE [LARGE SCALE GENOMIC DNA]</scope>
    <source>
        <strain evidence="2">DSM 44268</strain>
    </source>
</reference>
<dbReference type="EMBL" id="FNBT01000010">
    <property type="protein sequence ID" value="SDG04108.1"/>
    <property type="molecule type" value="Genomic_DNA"/>
</dbReference>
<accession>A0A1G7QZZ8</accession>
<dbReference type="Proteomes" id="UP000199406">
    <property type="component" value="Unassembled WGS sequence"/>
</dbReference>
<evidence type="ECO:0000313" key="1">
    <source>
        <dbReference type="EMBL" id="SDG04108.1"/>
    </source>
</evidence>